<keyword evidence="2" id="KW-1185">Reference proteome</keyword>
<protein>
    <submittedName>
        <fullName evidence="1">Uncharacterized protein</fullName>
    </submittedName>
</protein>
<name>A0A8X6M491_TRICU</name>
<reference evidence="1" key="1">
    <citation type="submission" date="2020-07" db="EMBL/GenBank/DDBJ databases">
        <title>Multicomponent nature underlies the extraordinary mechanical properties of spider dragline silk.</title>
        <authorList>
            <person name="Kono N."/>
            <person name="Nakamura H."/>
            <person name="Mori M."/>
            <person name="Yoshida Y."/>
            <person name="Ohtoshi R."/>
            <person name="Malay A.D."/>
            <person name="Moran D.A.P."/>
            <person name="Tomita M."/>
            <person name="Numata K."/>
            <person name="Arakawa K."/>
        </authorList>
    </citation>
    <scope>NUCLEOTIDE SEQUENCE</scope>
</reference>
<evidence type="ECO:0000313" key="2">
    <source>
        <dbReference type="Proteomes" id="UP000887116"/>
    </source>
</evidence>
<organism evidence="1 2">
    <name type="scientific">Trichonephila clavata</name>
    <name type="common">Joro spider</name>
    <name type="synonym">Nephila clavata</name>
    <dbReference type="NCBI Taxonomy" id="2740835"/>
    <lineage>
        <taxon>Eukaryota</taxon>
        <taxon>Metazoa</taxon>
        <taxon>Ecdysozoa</taxon>
        <taxon>Arthropoda</taxon>
        <taxon>Chelicerata</taxon>
        <taxon>Arachnida</taxon>
        <taxon>Araneae</taxon>
        <taxon>Araneomorphae</taxon>
        <taxon>Entelegynae</taxon>
        <taxon>Araneoidea</taxon>
        <taxon>Nephilidae</taxon>
        <taxon>Trichonephila</taxon>
    </lineage>
</organism>
<sequence>MGQKEKERLITCDRQHSSQFACVGAWKGDLRPCDKFNKKAVAAPICVQETTSYIKICDYKNMSAAHLCFPRELSDSTKIFNYLGNAQISKMLRTNIRACNDAKRRICLEDESLVKCGLIKRKIQKKEHTQPNLHFKKSTKMNNRNMQFQFSKFDPQKSSKLKQKLNYNNTDENSSFNSQVRYSLYLRKALKTRLNKFVKNRTHNTNTGIKYLLENSRNGKLQRKNGFPTFNKRKPSAKIHTTNYPLKLPKIRRLDAKYQYRNIPLNRKGYKGHGKRYPLKHRNLAAISTTPNYKDESQTKKYFYVVKCKDCDLEHMMVVDENAAEVIPEIETWTFDK</sequence>
<dbReference type="Proteomes" id="UP000887116">
    <property type="component" value="Unassembled WGS sequence"/>
</dbReference>
<gene>
    <name evidence="1" type="primary">AVEN_126408_1</name>
    <name evidence="1" type="ORF">TNCT_424651</name>
</gene>
<dbReference type="EMBL" id="BMAO01029298">
    <property type="protein sequence ID" value="GFR30744.1"/>
    <property type="molecule type" value="Genomic_DNA"/>
</dbReference>
<evidence type="ECO:0000313" key="1">
    <source>
        <dbReference type="EMBL" id="GFR30744.1"/>
    </source>
</evidence>
<dbReference type="OrthoDB" id="10524414at2759"/>
<comment type="caution">
    <text evidence="1">The sequence shown here is derived from an EMBL/GenBank/DDBJ whole genome shotgun (WGS) entry which is preliminary data.</text>
</comment>
<dbReference type="AlphaFoldDB" id="A0A8X6M491"/>
<proteinExistence type="predicted"/>
<accession>A0A8X6M491</accession>